<feature type="region of interest" description="Disordered" evidence="1">
    <location>
        <begin position="51"/>
        <end position="88"/>
    </location>
</feature>
<reference evidence="2 4" key="1">
    <citation type="submission" date="2016-09" db="EMBL/GenBank/DDBJ databases">
        <title>Streptomyces platensis DSM40041, a candidate organism with high potential of specific P450 cytochromes.</title>
        <authorList>
            <person name="Grumaz C."/>
            <person name="Vainshtein Y."/>
            <person name="Kirstahler P."/>
            <person name="Sohn K."/>
        </authorList>
    </citation>
    <scope>NUCLEOTIDE SEQUENCE [LARGE SCALE GENOMIC DNA]</scope>
    <source>
        <strain evidence="2 4">DSM 40041</strain>
    </source>
</reference>
<name>A0AAE6NEN3_STRPT</name>
<dbReference type="EMBL" id="CP023691">
    <property type="protein sequence ID" value="QEV50786.1"/>
    <property type="molecule type" value="Genomic_DNA"/>
</dbReference>
<organism evidence="3 5">
    <name type="scientific">Streptomyces platensis</name>
    <dbReference type="NCBI Taxonomy" id="58346"/>
    <lineage>
        <taxon>Bacteria</taxon>
        <taxon>Bacillati</taxon>
        <taxon>Actinomycetota</taxon>
        <taxon>Actinomycetes</taxon>
        <taxon>Kitasatosporales</taxon>
        <taxon>Streptomycetaceae</taxon>
        <taxon>Streptomyces</taxon>
    </lineage>
</organism>
<dbReference type="AlphaFoldDB" id="A0AAE6NEN3"/>
<proteinExistence type="predicted"/>
<dbReference type="EMBL" id="MIGA01000007">
    <property type="protein sequence ID" value="OSY46818.1"/>
    <property type="molecule type" value="Genomic_DNA"/>
</dbReference>
<dbReference type="RefSeq" id="WP_085923502.1">
    <property type="nucleotide sequence ID" value="NZ_BAABSS010000097.1"/>
</dbReference>
<evidence type="ECO:0000313" key="2">
    <source>
        <dbReference type="EMBL" id="OSY46818.1"/>
    </source>
</evidence>
<dbReference type="GeneID" id="90922310"/>
<evidence type="ECO:0000313" key="5">
    <source>
        <dbReference type="Proteomes" id="UP000325458"/>
    </source>
</evidence>
<evidence type="ECO:0000313" key="4">
    <source>
        <dbReference type="Proteomes" id="UP000194225"/>
    </source>
</evidence>
<dbReference type="KEGG" id="spla:CP981_03070"/>
<gene>
    <name evidence="2" type="ORF">BG653_01554</name>
    <name evidence="3" type="ORF">CP981_03070</name>
</gene>
<evidence type="ECO:0000256" key="1">
    <source>
        <dbReference type="SAM" id="MobiDB-lite"/>
    </source>
</evidence>
<dbReference type="Proteomes" id="UP000194225">
    <property type="component" value="Unassembled WGS sequence"/>
</dbReference>
<feature type="compositionally biased region" description="Low complexity" evidence="1">
    <location>
        <begin position="61"/>
        <end position="88"/>
    </location>
</feature>
<accession>A0AAE6NEN3</accession>
<dbReference type="Proteomes" id="UP000325458">
    <property type="component" value="Chromosome"/>
</dbReference>
<protein>
    <submittedName>
        <fullName evidence="3">Uncharacterized protein</fullName>
    </submittedName>
</protein>
<sequence>MSVNPVLAALVGLVVLRQTLRGIEWPAVFAIVVANAVSILAAGRRPVSPPVARGGTALPVPATSRAPAAGPAASHGPQAGAPARCDAC</sequence>
<evidence type="ECO:0000313" key="3">
    <source>
        <dbReference type="EMBL" id="QEV50786.1"/>
    </source>
</evidence>
<reference evidence="3 5" key="2">
    <citation type="submission" date="2017-09" db="EMBL/GenBank/DDBJ databases">
        <authorList>
            <person name="Lee N."/>
            <person name="Cho B.-K."/>
        </authorList>
    </citation>
    <scope>NUCLEOTIDE SEQUENCE [LARGE SCALE GENOMIC DNA]</scope>
    <source>
        <strain evidence="3 5">ATCC 23948</strain>
    </source>
</reference>
<keyword evidence="4" id="KW-1185">Reference proteome</keyword>